<dbReference type="InterPro" id="IPR002933">
    <property type="entry name" value="Peptidase_M20"/>
</dbReference>
<dbReference type="Gene3D" id="3.30.70.360">
    <property type="match status" value="1"/>
</dbReference>
<name>A0A926RZ63_9BACI</name>
<dbReference type="InterPro" id="IPR011650">
    <property type="entry name" value="Peptidase_M20_dimer"/>
</dbReference>
<dbReference type="GO" id="GO:0016813">
    <property type="term" value="F:hydrolase activity, acting on carbon-nitrogen (but not peptide) bonds, in linear amidines"/>
    <property type="evidence" value="ECO:0007669"/>
    <property type="project" value="InterPro"/>
</dbReference>
<dbReference type="PANTHER" id="PTHR32494:SF19">
    <property type="entry name" value="ALLANTOATE DEIMINASE-RELATED"/>
    <property type="match status" value="1"/>
</dbReference>
<evidence type="ECO:0000313" key="10">
    <source>
        <dbReference type="Proteomes" id="UP000626844"/>
    </source>
</evidence>
<comment type="cofactor">
    <cofactor evidence="7">
        <name>Zn(2+)</name>
        <dbReference type="ChEBI" id="CHEBI:29105"/>
    </cofactor>
    <text evidence="7">Binds 2 Zn(2+) ions per subunit.</text>
</comment>
<evidence type="ECO:0000256" key="5">
    <source>
        <dbReference type="ARBA" id="ARBA00022801"/>
    </source>
</evidence>
<keyword evidence="10" id="KW-1185">Reference proteome</keyword>
<keyword evidence="7" id="KW-0862">Zinc</keyword>
<evidence type="ECO:0000256" key="1">
    <source>
        <dbReference type="ARBA" id="ARBA00001936"/>
    </source>
</evidence>
<reference evidence="9" key="1">
    <citation type="submission" date="2020-09" db="EMBL/GenBank/DDBJ databases">
        <title>A novel bacterium of genus Bacillus, isolated from South China Sea.</title>
        <authorList>
            <person name="Huang H."/>
            <person name="Mo K."/>
            <person name="Hu Y."/>
        </authorList>
    </citation>
    <scope>NUCLEOTIDE SEQUENCE</scope>
    <source>
        <strain evidence="9">IB182487</strain>
    </source>
</reference>
<feature type="binding site" evidence="7">
    <location>
        <position position="133"/>
    </location>
    <ligand>
        <name>Zn(2+)</name>
        <dbReference type="ChEBI" id="CHEBI:29105"/>
        <label>2</label>
    </ligand>
</feature>
<feature type="binding site" evidence="7">
    <location>
        <position position="98"/>
    </location>
    <ligand>
        <name>Zn(2+)</name>
        <dbReference type="ChEBI" id="CHEBI:29105"/>
        <label>2</label>
    </ligand>
</feature>
<dbReference type="Gene3D" id="3.40.630.10">
    <property type="entry name" value="Zn peptidases"/>
    <property type="match status" value="1"/>
</dbReference>
<evidence type="ECO:0000259" key="8">
    <source>
        <dbReference type="Pfam" id="PF07687"/>
    </source>
</evidence>
<dbReference type="AlphaFoldDB" id="A0A926RZ63"/>
<dbReference type="Proteomes" id="UP000626844">
    <property type="component" value="Unassembled WGS sequence"/>
</dbReference>
<evidence type="ECO:0000256" key="3">
    <source>
        <dbReference type="ARBA" id="ARBA00011738"/>
    </source>
</evidence>
<dbReference type="EMBL" id="JACXAI010000032">
    <property type="protein sequence ID" value="MBD1382490.1"/>
    <property type="molecule type" value="Genomic_DNA"/>
</dbReference>
<gene>
    <name evidence="9" type="ORF">IC621_20000</name>
</gene>
<dbReference type="Pfam" id="PF01546">
    <property type="entry name" value="Peptidase_M20"/>
    <property type="match status" value="1"/>
</dbReference>
<dbReference type="CDD" id="cd03884">
    <property type="entry name" value="M20_bAS"/>
    <property type="match status" value="1"/>
</dbReference>
<feature type="binding site" evidence="7">
    <location>
        <position position="197"/>
    </location>
    <ligand>
        <name>Zn(2+)</name>
        <dbReference type="ChEBI" id="CHEBI:29105"/>
        <label>1</label>
    </ligand>
</feature>
<dbReference type="SUPFAM" id="SSF53187">
    <property type="entry name" value="Zn-dependent exopeptidases"/>
    <property type="match status" value="1"/>
</dbReference>
<evidence type="ECO:0000256" key="4">
    <source>
        <dbReference type="ARBA" id="ARBA00022723"/>
    </source>
</evidence>
<dbReference type="PANTHER" id="PTHR32494">
    <property type="entry name" value="ALLANTOATE DEIMINASE-RELATED"/>
    <property type="match status" value="1"/>
</dbReference>
<organism evidence="9 10">
    <name type="scientific">Metabacillus arenae</name>
    <dbReference type="NCBI Taxonomy" id="2771434"/>
    <lineage>
        <taxon>Bacteria</taxon>
        <taxon>Bacillati</taxon>
        <taxon>Bacillota</taxon>
        <taxon>Bacilli</taxon>
        <taxon>Bacillales</taxon>
        <taxon>Bacillaceae</taxon>
        <taxon>Metabacillus</taxon>
    </lineage>
</organism>
<dbReference type="InterPro" id="IPR010158">
    <property type="entry name" value="Amidase_Cbmase"/>
</dbReference>
<feature type="binding site" evidence="7">
    <location>
        <position position="87"/>
    </location>
    <ligand>
        <name>Zn(2+)</name>
        <dbReference type="ChEBI" id="CHEBI:29105"/>
        <label>1</label>
    </ligand>
</feature>
<evidence type="ECO:0000256" key="2">
    <source>
        <dbReference type="ARBA" id="ARBA00006153"/>
    </source>
</evidence>
<evidence type="ECO:0000256" key="6">
    <source>
        <dbReference type="ARBA" id="ARBA00023211"/>
    </source>
</evidence>
<comment type="subunit">
    <text evidence="3">Homodimer.</text>
</comment>
<comment type="caution">
    <text evidence="9">The sequence shown here is derived from an EMBL/GenBank/DDBJ whole genome shotgun (WGS) entry which is preliminary data.</text>
</comment>
<dbReference type="InterPro" id="IPR036264">
    <property type="entry name" value="Bact_exopeptidase_dim_dom"/>
</dbReference>
<dbReference type="NCBIfam" id="TIGR01879">
    <property type="entry name" value="hydantase"/>
    <property type="match status" value="1"/>
</dbReference>
<dbReference type="NCBIfam" id="NF006771">
    <property type="entry name" value="PRK09290.1-5"/>
    <property type="match status" value="1"/>
</dbReference>
<keyword evidence="6" id="KW-0464">Manganese</keyword>
<keyword evidence="4 7" id="KW-0479">Metal-binding</keyword>
<evidence type="ECO:0000313" key="9">
    <source>
        <dbReference type="EMBL" id="MBD1382490.1"/>
    </source>
</evidence>
<dbReference type="Pfam" id="PF07687">
    <property type="entry name" value="M20_dimer"/>
    <property type="match status" value="1"/>
</dbReference>
<feature type="binding site" evidence="7">
    <location>
        <position position="390"/>
    </location>
    <ligand>
        <name>Zn(2+)</name>
        <dbReference type="ChEBI" id="CHEBI:29105"/>
        <label>2</label>
    </ligand>
</feature>
<dbReference type="GO" id="GO:0046872">
    <property type="term" value="F:metal ion binding"/>
    <property type="evidence" value="ECO:0007669"/>
    <property type="project" value="UniProtKB-KW"/>
</dbReference>
<keyword evidence="5" id="KW-0378">Hydrolase</keyword>
<feature type="domain" description="Peptidase M20 dimerisation" evidence="8">
    <location>
        <begin position="216"/>
        <end position="320"/>
    </location>
</feature>
<protein>
    <submittedName>
        <fullName evidence="9">M20 family metallo-hydrolase</fullName>
    </submittedName>
</protein>
<feature type="binding site" evidence="7">
    <location>
        <position position="98"/>
    </location>
    <ligand>
        <name>Zn(2+)</name>
        <dbReference type="ChEBI" id="CHEBI:29105"/>
        <label>1</label>
    </ligand>
</feature>
<proteinExistence type="inferred from homology"/>
<accession>A0A926RZ63</accession>
<dbReference type="PIRSF" id="PIRSF001235">
    <property type="entry name" value="Amidase_carbamoylase"/>
    <property type="match status" value="1"/>
</dbReference>
<comment type="similarity">
    <text evidence="2">Belongs to the peptidase M20 family.</text>
</comment>
<evidence type="ECO:0000256" key="7">
    <source>
        <dbReference type="PIRSR" id="PIRSR001235-1"/>
    </source>
</evidence>
<sequence>MIMVMKTLTINMKRLEQRINDLSQIGKISGTGVCRLALSSEDREAVETVKKWMEEAGLATRIDHFGNLIGRLEGENPEAPILMLGSHIDSQPYGGRFDGVIGVLGALEVVQTMKEQNLMPSMPIEVVSFSDEEGCRFNKGLFGVRGILGKLEDGELDRTDKDGITRRDALVQFGCDPAKFKESEYAAGKIRAFLEMHIEQGPILEANDTPVGIVTGISGPLWLTVELEGFAGHAGSVPMNMRQDALVGAAKIITQLNELAGQDVNVPTVGTVGSMKIFPDSRNIIPEKVSFTIDLRDIDIDRRNKLEDQLRTRIKEITDEHRLTCTISEDTNSEPRYCSETIMNVMRKESEEMGLNSIELMSGPFHDSLARSYECEYGMIFVRCKDGISHNPKEFSTFEDISLGTELLYRTTVKMAKGL</sequence>
<dbReference type="SUPFAM" id="SSF55031">
    <property type="entry name" value="Bacterial exopeptidase dimerisation domain"/>
    <property type="match status" value="1"/>
</dbReference>
<comment type="cofactor">
    <cofactor evidence="1">
        <name>Mn(2+)</name>
        <dbReference type="ChEBI" id="CHEBI:29035"/>
    </cofactor>
</comment>